<dbReference type="InterPro" id="IPR003400">
    <property type="entry name" value="ExbD"/>
</dbReference>
<gene>
    <name evidence="7" type="ORF">ASJ80_06340</name>
</gene>
<evidence type="ECO:0000256" key="6">
    <source>
        <dbReference type="SAM" id="Phobius"/>
    </source>
</evidence>
<keyword evidence="3 6" id="KW-0812">Transmembrane</keyword>
<feature type="transmembrane region" description="Helical" evidence="6">
    <location>
        <begin position="21"/>
        <end position="45"/>
    </location>
</feature>
<sequence length="132" mass="14343">MVLDVNRYKNKVKKNTPRFNMVPFIDVVFTILIFLMVTSSFGAAADQTQSTSGKPEVTQSSGTSEYYMVPVAGLKKVTVNGQDMSSYIRNGAIAVHTKVIDEGEIVIKARNGEIIITTPQGFPTNNAVKAPS</sequence>
<keyword evidence="2" id="KW-1003">Cell membrane</keyword>
<reference evidence="7 8" key="1">
    <citation type="journal article" date="2017" name="BMC Genomics">
        <title>Genomic analysis of methanogenic archaea reveals a shift towards energy conservation.</title>
        <authorList>
            <person name="Gilmore S.P."/>
            <person name="Henske J.K."/>
            <person name="Sexton J.A."/>
            <person name="Solomon K.V."/>
            <person name="Seppala S."/>
            <person name="Yoo J.I."/>
            <person name="Huyett L.M."/>
            <person name="Pressman A."/>
            <person name="Cogan J.Z."/>
            <person name="Kivenson V."/>
            <person name="Peng X."/>
            <person name="Tan Y."/>
            <person name="Valentine D.L."/>
            <person name="O'Malley M.A."/>
        </authorList>
    </citation>
    <scope>NUCLEOTIDE SEQUENCE [LARGE SCALE GENOMIC DNA]</scope>
    <source>
        <strain evidence="7 8">M.o.H.</strain>
    </source>
</reference>
<accession>A0A2A2H571</accession>
<organism evidence="7 8">
    <name type="scientific">Methanobacterium bryantii</name>
    <dbReference type="NCBI Taxonomy" id="2161"/>
    <lineage>
        <taxon>Archaea</taxon>
        <taxon>Methanobacteriati</taxon>
        <taxon>Methanobacteriota</taxon>
        <taxon>Methanomada group</taxon>
        <taxon>Methanobacteria</taxon>
        <taxon>Methanobacteriales</taxon>
        <taxon>Methanobacteriaceae</taxon>
        <taxon>Methanobacterium</taxon>
    </lineage>
</organism>
<dbReference type="AlphaFoldDB" id="A0A2A2H571"/>
<comment type="caution">
    <text evidence="7">The sequence shown here is derived from an EMBL/GenBank/DDBJ whole genome shotgun (WGS) entry which is preliminary data.</text>
</comment>
<evidence type="ECO:0000256" key="4">
    <source>
        <dbReference type="ARBA" id="ARBA00022989"/>
    </source>
</evidence>
<dbReference type="Pfam" id="PF02472">
    <property type="entry name" value="ExbD"/>
    <property type="match status" value="1"/>
</dbReference>
<dbReference type="EMBL" id="LMVM01000023">
    <property type="protein sequence ID" value="PAV04454.1"/>
    <property type="molecule type" value="Genomic_DNA"/>
</dbReference>
<dbReference type="Proteomes" id="UP000217784">
    <property type="component" value="Unassembled WGS sequence"/>
</dbReference>
<keyword evidence="8" id="KW-1185">Reference proteome</keyword>
<evidence type="ECO:0000256" key="2">
    <source>
        <dbReference type="ARBA" id="ARBA00022475"/>
    </source>
</evidence>
<keyword evidence="4 6" id="KW-1133">Transmembrane helix</keyword>
<keyword evidence="5 6" id="KW-0472">Membrane</keyword>
<dbReference type="PANTHER" id="PTHR30558">
    <property type="entry name" value="EXBD MEMBRANE COMPONENT OF PMF-DRIVEN MACROMOLECULE IMPORT SYSTEM"/>
    <property type="match status" value="1"/>
</dbReference>
<comment type="subcellular location">
    <subcellularLocation>
        <location evidence="1">Cell membrane</location>
        <topology evidence="1">Single-pass membrane protein</topology>
    </subcellularLocation>
</comment>
<dbReference type="GO" id="GO:0022857">
    <property type="term" value="F:transmembrane transporter activity"/>
    <property type="evidence" value="ECO:0007669"/>
    <property type="project" value="InterPro"/>
</dbReference>
<evidence type="ECO:0000256" key="3">
    <source>
        <dbReference type="ARBA" id="ARBA00022692"/>
    </source>
</evidence>
<evidence type="ECO:0000256" key="1">
    <source>
        <dbReference type="ARBA" id="ARBA00004162"/>
    </source>
</evidence>
<dbReference type="RefSeq" id="WP_069582744.1">
    <property type="nucleotide sequence ID" value="NZ_LMVM01000023.1"/>
</dbReference>
<protein>
    <submittedName>
        <fullName evidence="7">Biopolymer transporter ExbD</fullName>
    </submittedName>
</protein>
<evidence type="ECO:0000313" key="8">
    <source>
        <dbReference type="Proteomes" id="UP000217784"/>
    </source>
</evidence>
<evidence type="ECO:0000256" key="5">
    <source>
        <dbReference type="ARBA" id="ARBA00023136"/>
    </source>
</evidence>
<evidence type="ECO:0000313" key="7">
    <source>
        <dbReference type="EMBL" id="PAV04454.1"/>
    </source>
</evidence>
<name>A0A2A2H571_METBR</name>
<dbReference type="GO" id="GO:0005886">
    <property type="term" value="C:plasma membrane"/>
    <property type="evidence" value="ECO:0007669"/>
    <property type="project" value="UniProtKB-SubCell"/>
</dbReference>
<dbReference type="OrthoDB" id="75899at2157"/>
<proteinExistence type="predicted"/>